<reference evidence="8" key="1">
    <citation type="submission" date="2017-09" db="EMBL/GenBank/DDBJ databases">
        <title>Depth-based differentiation of microbial function through sediment-hosted aquifers and enrichment of novel symbionts in the deep terrestrial subsurface.</title>
        <authorList>
            <person name="Probst A.J."/>
            <person name="Ladd B."/>
            <person name="Jarett J.K."/>
            <person name="Geller-Mcgrath D.E."/>
            <person name="Sieber C.M.K."/>
            <person name="Emerson J.B."/>
            <person name="Anantharaman K."/>
            <person name="Thomas B.C."/>
            <person name="Malmstrom R."/>
            <person name="Stieglmeier M."/>
            <person name="Klingl A."/>
            <person name="Woyke T."/>
            <person name="Ryan C.M."/>
            <person name="Banfield J.F."/>
        </authorList>
    </citation>
    <scope>NUCLEOTIDE SEQUENCE [LARGE SCALE GENOMIC DNA]</scope>
</reference>
<dbReference type="GO" id="GO:0030170">
    <property type="term" value="F:pyridoxal phosphate binding"/>
    <property type="evidence" value="ECO:0007669"/>
    <property type="project" value="InterPro"/>
</dbReference>
<dbReference type="InterPro" id="IPR015421">
    <property type="entry name" value="PyrdxlP-dep_Trfase_major"/>
</dbReference>
<dbReference type="Proteomes" id="UP000228626">
    <property type="component" value="Unassembled WGS sequence"/>
</dbReference>
<comment type="cofactor">
    <cofactor evidence="1">
        <name>pyridoxal 5'-phosphate</name>
        <dbReference type="ChEBI" id="CHEBI:597326"/>
    </cofactor>
</comment>
<comment type="caution">
    <text evidence="7">The sequence shown here is derived from an EMBL/GenBank/DDBJ whole genome shotgun (WGS) entry which is preliminary data.</text>
</comment>
<accession>A0A2H0V2V6</accession>
<evidence type="ECO:0000256" key="2">
    <source>
        <dbReference type="ARBA" id="ARBA00007441"/>
    </source>
</evidence>
<dbReference type="Pfam" id="PF00155">
    <property type="entry name" value="Aminotran_1_2"/>
    <property type="match status" value="1"/>
</dbReference>
<evidence type="ECO:0000313" key="7">
    <source>
        <dbReference type="EMBL" id="PIR93431.1"/>
    </source>
</evidence>
<keyword evidence="5" id="KW-0663">Pyridoxal phosphate</keyword>
<comment type="similarity">
    <text evidence="2">Belongs to the class-I pyridoxal-phosphate-dependent aminotransferase family.</text>
</comment>
<dbReference type="Gene3D" id="3.90.1150.10">
    <property type="entry name" value="Aspartate Aminotransferase, domain 1"/>
    <property type="match status" value="1"/>
</dbReference>
<evidence type="ECO:0000256" key="5">
    <source>
        <dbReference type="ARBA" id="ARBA00022898"/>
    </source>
</evidence>
<dbReference type="CDD" id="cd00609">
    <property type="entry name" value="AAT_like"/>
    <property type="match status" value="1"/>
</dbReference>
<name>A0A2H0V2V6_9BACT</name>
<gene>
    <name evidence="7" type="ORF">COT99_00755</name>
</gene>
<dbReference type="Gene3D" id="3.40.640.10">
    <property type="entry name" value="Type I PLP-dependent aspartate aminotransferase-like (Major domain)"/>
    <property type="match status" value="1"/>
</dbReference>
<dbReference type="GO" id="GO:0004069">
    <property type="term" value="F:L-aspartate:2-oxoglutarate aminotransferase activity"/>
    <property type="evidence" value="ECO:0007669"/>
    <property type="project" value="UniProtKB-EC"/>
</dbReference>
<evidence type="ECO:0000259" key="6">
    <source>
        <dbReference type="Pfam" id="PF00155"/>
    </source>
</evidence>
<evidence type="ECO:0000313" key="8">
    <source>
        <dbReference type="Proteomes" id="UP000228626"/>
    </source>
</evidence>
<dbReference type="InterPro" id="IPR015422">
    <property type="entry name" value="PyrdxlP-dep_Trfase_small"/>
</dbReference>
<evidence type="ECO:0000256" key="1">
    <source>
        <dbReference type="ARBA" id="ARBA00001933"/>
    </source>
</evidence>
<sequence>MPKISRRGQNIFSSPIRKFLPLVLEAEKRGIKVFKINVGDPDIAPPASFFPAIRSYQKKILPYAPSPGIKEHTAAWVKYYRGFGLKLKPADIIPTMGGAEAILLAITAVADPGDEFLIFEPFYASYKGFATMSGVKLTPVTLKVENNFALPPIKEIKSKINRRTRGIIIINPNNPTGMLWAKKDLAVLVKIAREHNIFIISDETYREIIFQGKPVSILQLPRAKDCAIVVDSASKRFSCPGARIGCVASYNKEAMRSILKFAMTRLSVPTLEQIGLVPALSNAGPYTKKIAAEYKKRRDVVLNALKKMPGVVCREPQGAFYIIAKLPVKNAEDFVKFMLTGFNYNKNTVMVTPAEDFYITKGLGRDEVRIAFVLNIKELKEAMEILAKGLAAYHRKSDSYKF</sequence>
<dbReference type="InterPro" id="IPR004839">
    <property type="entry name" value="Aminotransferase_I/II_large"/>
</dbReference>
<proteinExistence type="inferred from homology"/>
<dbReference type="GO" id="GO:0006520">
    <property type="term" value="P:amino acid metabolic process"/>
    <property type="evidence" value="ECO:0007669"/>
    <property type="project" value="InterPro"/>
</dbReference>
<keyword evidence="4 7" id="KW-0808">Transferase</keyword>
<organism evidence="7 8">
    <name type="scientific">Candidatus Falkowbacteria bacterium CG10_big_fil_rev_8_21_14_0_10_43_10</name>
    <dbReference type="NCBI Taxonomy" id="1974567"/>
    <lineage>
        <taxon>Bacteria</taxon>
        <taxon>Candidatus Falkowiibacteriota</taxon>
    </lineage>
</organism>
<dbReference type="AlphaFoldDB" id="A0A2H0V2V6"/>
<feature type="domain" description="Aminotransferase class I/classII large" evidence="6">
    <location>
        <begin position="33"/>
        <end position="385"/>
    </location>
</feature>
<dbReference type="SUPFAM" id="SSF53383">
    <property type="entry name" value="PLP-dependent transferases"/>
    <property type="match status" value="1"/>
</dbReference>
<dbReference type="EC" id="2.6.1.1" evidence="7"/>
<dbReference type="InterPro" id="IPR050596">
    <property type="entry name" value="AspAT/PAT-like"/>
</dbReference>
<protein>
    <submittedName>
        <fullName evidence="7">Aspartate aminotransferase</fullName>
        <ecNumber evidence="7">2.6.1.1</ecNumber>
    </submittedName>
</protein>
<keyword evidence="3 7" id="KW-0032">Aminotransferase</keyword>
<dbReference type="EMBL" id="PFAR01000011">
    <property type="protein sequence ID" value="PIR93431.1"/>
    <property type="molecule type" value="Genomic_DNA"/>
</dbReference>
<evidence type="ECO:0000256" key="3">
    <source>
        <dbReference type="ARBA" id="ARBA00022576"/>
    </source>
</evidence>
<dbReference type="InterPro" id="IPR015424">
    <property type="entry name" value="PyrdxlP-dep_Trfase"/>
</dbReference>
<evidence type="ECO:0000256" key="4">
    <source>
        <dbReference type="ARBA" id="ARBA00022679"/>
    </source>
</evidence>
<dbReference type="PANTHER" id="PTHR46383">
    <property type="entry name" value="ASPARTATE AMINOTRANSFERASE"/>
    <property type="match status" value="1"/>
</dbReference>
<dbReference type="NCBIfam" id="NF005744">
    <property type="entry name" value="PRK07568.1"/>
    <property type="match status" value="1"/>
</dbReference>